<dbReference type="PANTHER" id="PTHR12184:SF1">
    <property type="entry name" value="UBIQUINOL-CYTOCHROME-C REDUCTASE COMPLEX ASSEMBLY FACTOR 1"/>
    <property type="match status" value="1"/>
</dbReference>
<evidence type="ECO:0000259" key="3">
    <source>
        <dbReference type="Pfam" id="PF03981"/>
    </source>
</evidence>
<feature type="region of interest" description="Disordered" evidence="2">
    <location>
        <begin position="1"/>
        <end position="76"/>
    </location>
</feature>
<evidence type="ECO:0000313" key="5">
    <source>
        <dbReference type="Proteomes" id="UP000027361"/>
    </source>
</evidence>
<protein>
    <recommendedName>
        <fullName evidence="3">Ubiquinol-cytochrome c chaperone domain-containing protein</fullName>
    </recommendedName>
</protein>
<feature type="region of interest" description="Disordered" evidence="2">
    <location>
        <begin position="81"/>
        <end position="100"/>
    </location>
</feature>
<dbReference type="InterPro" id="IPR007129">
    <property type="entry name" value="Ubiqinol_cyt_c_chaperone_CPB3"/>
</dbReference>
<gene>
    <name evidence="4" type="ORF">K437DRAFT_225117</name>
</gene>
<sequence length="383" mass="41273">MCPQAPAASCSSSLSQSPASFCSLSTSPGLRLSATPCSSQQKPQRSASTSALAQAPAAASKPGHTPRLSISAAQQQQNQIKRGPFSAATLSPSAPPPSEKGYSRLTVAVVRALAKLMGYNRMGSSAIRVTSDLYDRCAEVAELQKDFWYHDAGLPATYQTWFHITYLHVWLLHVRFRSLASPPCPPGAAQAYAQELINHFFIDAESRMRQRFGVQTARLVKGYMKDMHTQQRGALVGLDQSLAAAALHDDTQLAAALWRNIWGAGGFGGHVGGVKRKIKGIDRTEKGQDPSEEGTPELQLDTRVFGADGKAGASPSSHHNLAGADSFAKQHPELAFPQHLERLTLYVRREVQRLAMISDADILAGRAATDDKDVMPGSIFGRV</sequence>
<dbReference type="RefSeq" id="XP_013242671.1">
    <property type="nucleotide sequence ID" value="XM_013387217.1"/>
</dbReference>
<proteinExistence type="inferred from homology"/>
<dbReference type="EMBL" id="JMSN01000054">
    <property type="protein sequence ID" value="KDN44133.1"/>
    <property type="molecule type" value="Genomic_DNA"/>
</dbReference>
<evidence type="ECO:0000313" key="4">
    <source>
        <dbReference type="EMBL" id="KDN44133.1"/>
    </source>
</evidence>
<accession>A0A066VV10</accession>
<dbReference type="GeneID" id="25262504"/>
<comment type="caution">
    <text evidence="4">The sequence shown here is derived from an EMBL/GenBank/DDBJ whole genome shotgun (WGS) entry which is preliminary data.</text>
</comment>
<dbReference type="Pfam" id="PF03981">
    <property type="entry name" value="Ubiq_cyt_C_chap"/>
    <property type="match status" value="1"/>
</dbReference>
<name>A0A066VV10_TILAU</name>
<dbReference type="STRING" id="1037660.A0A066VV10"/>
<dbReference type="HOGENOM" id="CLU_051390_0_1_1"/>
<dbReference type="GO" id="GO:0005739">
    <property type="term" value="C:mitochondrion"/>
    <property type="evidence" value="ECO:0007669"/>
    <property type="project" value="TreeGrafter"/>
</dbReference>
<dbReference type="Proteomes" id="UP000027361">
    <property type="component" value="Unassembled WGS sequence"/>
</dbReference>
<dbReference type="OMA" id="WFTVTNL"/>
<dbReference type="InterPro" id="IPR021150">
    <property type="entry name" value="Ubiq_cyt_c_chap"/>
</dbReference>
<feature type="compositionally biased region" description="Polar residues" evidence="2">
    <location>
        <begin position="35"/>
        <end position="45"/>
    </location>
</feature>
<feature type="domain" description="Ubiquinol-cytochrome c chaperone" evidence="3">
    <location>
        <begin position="151"/>
        <end position="264"/>
    </location>
</feature>
<dbReference type="PANTHER" id="PTHR12184">
    <property type="entry name" value="UBIQUINOL-CYTOCHROME C REDUCTASE COMPLEX ASSEMBLY FACTOR 1 FAMILY MEMBER"/>
    <property type="match status" value="1"/>
</dbReference>
<dbReference type="OrthoDB" id="10253878at2759"/>
<reference evidence="4 5" key="1">
    <citation type="submission" date="2014-05" db="EMBL/GenBank/DDBJ databases">
        <title>Draft genome sequence of a rare smut relative, Tilletiaria anomala UBC 951.</title>
        <authorList>
            <consortium name="DOE Joint Genome Institute"/>
            <person name="Toome M."/>
            <person name="Kuo A."/>
            <person name="Henrissat B."/>
            <person name="Lipzen A."/>
            <person name="Tritt A."/>
            <person name="Yoshinaga Y."/>
            <person name="Zane M."/>
            <person name="Barry K."/>
            <person name="Grigoriev I.V."/>
            <person name="Spatafora J.W."/>
            <person name="Aimea M.C."/>
        </authorList>
    </citation>
    <scope>NUCLEOTIDE SEQUENCE [LARGE SCALE GENOMIC DNA]</scope>
    <source>
        <strain evidence="4 5">UBC 951</strain>
    </source>
</reference>
<comment type="similarity">
    <text evidence="1">Belongs to the CBP3 family.</text>
</comment>
<dbReference type="GO" id="GO:0034551">
    <property type="term" value="P:mitochondrial respiratory chain complex III assembly"/>
    <property type="evidence" value="ECO:0007669"/>
    <property type="project" value="TreeGrafter"/>
</dbReference>
<feature type="compositionally biased region" description="Low complexity" evidence="2">
    <location>
        <begin position="1"/>
        <end position="25"/>
    </location>
</feature>
<evidence type="ECO:0000256" key="1">
    <source>
        <dbReference type="ARBA" id="ARBA00006407"/>
    </source>
</evidence>
<dbReference type="AlphaFoldDB" id="A0A066VV10"/>
<organism evidence="4 5">
    <name type="scientific">Tilletiaria anomala (strain ATCC 24038 / CBS 436.72 / UBC 951)</name>
    <dbReference type="NCBI Taxonomy" id="1037660"/>
    <lineage>
        <taxon>Eukaryota</taxon>
        <taxon>Fungi</taxon>
        <taxon>Dikarya</taxon>
        <taxon>Basidiomycota</taxon>
        <taxon>Ustilaginomycotina</taxon>
        <taxon>Exobasidiomycetes</taxon>
        <taxon>Georgefischeriales</taxon>
        <taxon>Tilletiariaceae</taxon>
        <taxon>Tilletiaria</taxon>
    </lineage>
</organism>
<dbReference type="InParanoid" id="A0A066VV10"/>
<keyword evidence="5" id="KW-1185">Reference proteome</keyword>
<evidence type="ECO:0000256" key="2">
    <source>
        <dbReference type="SAM" id="MobiDB-lite"/>
    </source>
</evidence>
<feature type="compositionally biased region" description="Low complexity" evidence="2">
    <location>
        <begin position="46"/>
        <end position="60"/>
    </location>
</feature>